<keyword evidence="4" id="KW-1185">Reference proteome</keyword>
<protein>
    <submittedName>
        <fullName evidence="2">Uncharacterized protein</fullName>
    </submittedName>
</protein>
<accession>A0A246GH16</accession>
<evidence type="ECO:0000313" key="3">
    <source>
        <dbReference type="Proteomes" id="UP000197768"/>
    </source>
</evidence>
<evidence type="ECO:0000313" key="1">
    <source>
        <dbReference type="EMBL" id="MFK7049210.1"/>
    </source>
</evidence>
<name>A0A246GH16_9FLAO</name>
<gene>
    <name evidence="2" type="ORF">BWK59_10260</name>
    <name evidence="1" type="ORF">V3Q77_04835</name>
</gene>
<proteinExistence type="predicted"/>
<dbReference type="RefSeq" id="WP_088393593.1">
    <property type="nucleotide sequence ID" value="NZ_CP097869.1"/>
</dbReference>
<evidence type="ECO:0000313" key="2">
    <source>
        <dbReference type="EMBL" id="OWP83480.1"/>
    </source>
</evidence>
<comment type="caution">
    <text evidence="2">The sequence shown here is derived from an EMBL/GenBank/DDBJ whole genome shotgun (WGS) entry which is preliminary data.</text>
</comment>
<dbReference type="Proteomes" id="UP000197768">
    <property type="component" value="Unassembled WGS sequence"/>
</dbReference>
<evidence type="ECO:0000313" key="4">
    <source>
        <dbReference type="Proteomes" id="UP001621813"/>
    </source>
</evidence>
<organism evidence="2 3">
    <name type="scientific">Flavobacterium davisii</name>
    <dbReference type="NCBI Taxonomy" id="2906077"/>
    <lineage>
        <taxon>Bacteria</taxon>
        <taxon>Pseudomonadati</taxon>
        <taxon>Bacteroidota</taxon>
        <taxon>Flavobacteriia</taxon>
        <taxon>Flavobacteriales</taxon>
        <taxon>Flavobacteriaceae</taxon>
        <taxon>Flavobacterium</taxon>
    </lineage>
</organism>
<reference evidence="2 3" key="1">
    <citation type="journal article" date="2017" name="Infect. Genet. Evol.">
        <title>Comparative genome analysis of fish pathogen Flavobacterium columnare reveals extensive sequence diversity within the species.</title>
        <authorList>
            <person name="Kayansamruaj P."/>
            <person name="Dong H.T."/>
            <person name="Hirono I."/>
            <person name="Kondo H."/>
            <person name="Senapin S."/>
            <person name="Rodkhum C."/>
        </authorList>
    </citation>
    <scope>NUCLEOTIDE SEQUENCE [LARGE SCALE GENOMIC DNA]</scope>
    <source>
        <strain evidence="2 3">1215</strain>
    </source>
</reference>
<dbReference type="Proteomes" id="UP001621813">
    <property type="component" value="Unassembled WGS sequence"/>
</dbReference>
<dbReference type="EMBL" id="MTCZ01000109">
    <property type="protein sequence ID" value="OWP83480.1"/>
    <property type="molecule type" value="Genomic_DNA"/>
</dbReference>
<sequence length="293" mass="34299">MKKKLEAELISIAHKVLQLKHKDDIRELHREAQRLYEKLSVLVFVEENFGDIQPTIGRKQIEEKLEHAFDYNEKIVIAQLEEELDETIQNESILPIESTETETKEITPIVETISAIEKSEEETVEKENTPQIIENEEDNSQSEKISMDAFFSQIHSKTVSEKINKETEGNLEEVKSISNEIHTSTVKEIFPEFMSNFNEITFERVIEKPLSNLNDKISRSVGLSLNDRMAFEKNLFDGSTEDLNRVLSQLETFKSYQEAKDFIEEMVKPDYNNWLGREDYEERFMEYILSKFS</sequence>
<reference evidence="1 4" key="2">
    <citation type="submission" date="2024-02" db="EMBL/GenBank/DDBJ databases">
        <title>Comparative Genomic Analysis of Flavobacterium Species Causing Columnaris Disease of Freshwater Fish in Thailand: Insights into Virulence and Resistance Mechanisms.</title>
        <authorList>
            <person name="Nguyen D."/>
            <person name="Chokmangmeepisarn P."/>
            <person name="Khianchaikhan K."/>
            <person name="Morishita M."/>
            <person name="Bunnoy A."/>
            <person name="Rodkhum C."/>
        </authorList>
    </citation>
    <scope>NUCLEOTIDE SEQUENCE [LARGE SCALE GENOMIC DNA]</scope>
    <source>
        <strain evidence="1 4">KCRT2007</strain>
    </source>
</reference>
<dbReference type="EMBL" id="JAZGZR010000009">
    <property type="protein sequence ID" value="MFK7049210.1"/>
    <property type="molecule type" value="Genomic_DNA"/>
</dbReference>
<dbReference type="AlphaFoldDB" id="A0A246GH16"/>